<dbReference type="Proteomes" id="UP001497444">
    <property type="component" value="Chromosome 13"/>
</dbReference>
<sequence>MSLVTCFVPEPSLEERRAALIAASKLASARGLTSVVDFGRFSPGETAQQAWDDLNGIKFPTLFVMLSCPYDNTNYRLHVLDPDWLLEPVLEADNAGHQIEHAQHLSGGAPGHFGASGVIASVQLQTSAGAPTWSLKRHPSSNEKDPQWLAITMDSI</sequence>
<dbReference type="PANTHER" id="PTHR22642">
    <property type="entry name" value="IMIDAZOLONEPROPIONASE"/>
    <property type="match status" value="1"/>
</dbReference>
<organism evidence="1 2">
    <name type="scientific">Sphagnum jensenii</name>
    <dbReference type="NCBI Taxonomy" id="128206"/>
    <lineage>
        <taxon>Eukaryota</taxon>
        <taxon>Viridiplantae</taxon>
        <taxon>Streptophyta</taxon>
        <taxon>Embryophyta</taxon>
        <taxon>Bryophyta</taxon>
        <taxon>Sphagnophytina</taxon>
        <taxon>Sphagnopsida</taxon>
        <taxon>Sphagnales</taxon>
        <taxon>Sphagnaceae</taxon>
        <taxon>Sphagnum</taxon>
    </lineage>
</organism>
<accession>A0ABP0W1S5</accession>
<gene>
    <name evidence="1" type="ORF">CSSPJE1EN1_LOCUS5967</name>
</gene>
<name>A0ABP0W1S5_9BRYO</name>
<keyword evidence="2" id="KW-1185">Reference proteome</keyword>
<evidence type="ECO:0000313" key="1">
    <source>
        <dbReference type="EMBL" id="CAK9260489.1"/>
    </source>
</evidence>
<protein>
    <submittedName>
        <fullName evidence="1">Uncharacterized protein</fullName>
    </submittedName>
</protein>
<evidence type="ECO:0000313" key="2">
    <source>
        <dbReference type="Proteomes" id="UP001497444"/>
    </source>
</evidence>
<proteinExistence type="predicted"/>
<dbReference type="EMBL" id="OZ020108">
    <property type="protein sequence ID" value="CAK9260489.1"/>
    <property type="molecule type" value="Genomic_DNA"/>
</dbReference>
<reference evidence="1" key="1">
    <citation type="submission" date="2024-02" db="EMBL/GenBank/DDBJ databases">
        <authorList>
            <consortium name="ELIXIR-Norway"/>
            <consortium name="Elixir Norway"/>
        </authorList>
    </citation>
    <scope>NUCLEOTIDE SEQUENCE</scope>
</reference>
<dbReference type="PANTHER" id="PTHR22642:SF2">
    <property type="entry name" value="PROTEIN LONG AFTER FAR-RED 3"/>
    <property type="match status" value="1"/>
</dbReference>